<feature type="transmembrane region" description="Helical" evidence="7">
    <location>
        <begin position="268"/>
        <end position="289"/>
    </location>
</feature>
<evidence type="ECO:0000256" key="1">
    <source>
        <dbReference type="ARBA" id="ARBA00004651"/>
    </source>
</evidence>
<dbReference type="InterPro" id="IPR013604">
    <property type="entry name" value="7TM_chemorcpt"/>
</dbReference>
<dbReference type="GO" id="GO:0005886">
    <property type="term" value="C:plasma membrane"/>
    <property type="evidence" value="ECO:0007669"/>
    <property type="project" value="UniProtKB-SubCell"/>
</dbReference>
<dbReference type="PANTHER" id="PTHR21143:SF133">
    <property type="entry name" value="GUSTATORY AND PHEROMONE RECEPTOR 32A-RELATED"/>
    <property type="match status" value="1"/>
</dbReference>
<dbReference type="Pfam" id="PF08395">
    <property type="entry name" value="7tm_7"/>
    <property type="match status" value="1"/>
</dbReference>
<dbReference type="GO" id="GO:0007635">
    <property type="term" value="P:chemosensory behavior"/>
    <property type="evidence" value="ECO:0007669"/>
    <property type="project" value="TreeGrafter"/>
</dbReference>
<dbReference type="GO" id="GO:0008049">
    <property type="term" value="P:male courtship behavior"/>
    <property type="evidence" value="ECO:0007669"/>
    <property type="project" value="TreeGrafter"/>
</dbReference>
<keyword evidence="4 7" id="KW-1133">Transmembrane helix</keyword>
<dbReference type="GO" id="GO:0030425">
    <property type="term" value="C:dendrite"/>
    <property type="evidence" value="ECO:0007669"/>
    <property type="project" value="TreeGrafter"/>
</dbReference>
<proteinExistence type="predicted"/>
<feature type="transmembrane region" description="Helical" evidence="7">
    <location>
        <begin position="61"/>
        <end position="83"/>
    </location>
</feature>
<accession>A0AAD5L0T4</accession>
<evidence type="ECO:0000256" key="5">
    <source>
        <dbReference type="ARBA" id="ARBA00023136"/>
    </source>
</evidence>
<feature type="transmembrane region" description="Helical" evidence="7">
    <location>
        <begin position="202"/>
        <end position="222"/>
    </location>
</feature>
<feature type="transmembrane region" description="Helical" evidence="7">
    <location>
        <begin position="103"/>
        <end position="127"/>
    </location>
</feature>
<keyword evidence="3 7" id="KW-0812">Transmembrane</keyword>
<protein>
    <recommendedName>
        <fullName evidence="10">Gustatory receptor</fullName>
    </recommendedName>
</protein>
<comment type="subcellular location">
    <subcellularLocation>
        <location evidence="1">Cell membrane</location>
        <topology evidence="1">Multi-pass membrane protein</topology>
    </subcellularLocation>
</comment>
<dbReference type="Proteomes" id="UP000820818">
    <property type="component" value="Linkage Group LG2"/>
</dbReference>
<sequence>MPTRGIKVAANESVRESRILESNVTGRKCWNWSIFPLIALSCFLGIDLTQPSKFSRKWKTALSFFSLIIHAAVSVNSLIIIHGQLYHMVNMYFGEGGNHSRTFIWNMITDFINFEVGCFGVHLILFFDVRKKWPSLMKAFQCLIPLFDDEFYDRLRRLSFAGVAHVVLGVTAMSFLGTITTASAKSPFTVKLLAFSESLLQFYPAFGIVLFATVSYAASLSFQSITSMLNSSGRLQACNLSNSDVIVLKRYYVSACQTVDILNDCFGWLLLLVVPHLFIAKINVTFYWFGNPKETTSISGILFFVFQLVNLFIICISSDSIRVESDKMLKELLRLEMKPENNTYRKQVHELILHQALTSPRISALGFFYVGKKLIPTMIGTTLTYYFILRQFRALEEKH</sequence>
<evidence type="ECO:0000313" key="9">
    <source>
        <dbReference type="Proteomes" id="UP000820818"/>
    </source>
</evidence>
<feature type="transmembrane region" description="Helical" evidence="7">
    <location>
        <begin position="160"/>
        <end position="182"/>
    </location>
</feature>
<name>A0AAD5L0T4_9CRUS</name>
<dbReference type="GO" id="GO:0050909">
    <property type="term" value="P:sensory perception of taste"/>
    <property type="evidence" value="ECO:0007669"/>
    <property type="project" value="InterPro"/>
</dbReference>
<dbReference type="PANTHER" id="PTHR21143">
    <property type="entry name" value="INVERTEBRATE GUSTATORY RECEPTOR"/>
    <property type="match status" value="1"/>
</dbReference>
<feature type="transmembrane region" description="Helical" evidence="7">
    <location>
        <begin position="301"/>
        <end position="321"/>
    </location>
</feature>
<dbReference type="EMBL" id="WJBH02000002">
    <property type="protein sequence ID" value="KAI9562852.1"/>
    <property type="molecule type" value="Genomic_DNA"/>
</dbReference>
<evidence type="ECO:0000256" key="3">
    <source>
        <dbReference type="ARBA" id="ARBA00022692"/>
    </source>
</evidence>
<evidence type="ECO:0000256" key="2">
    <source>
        <dbReference type="ARBA" id="ARBA00022475"/>
    </source>
</evidence>
<evidence type="ECO:0000313" key="8">
    <source>
        <dbReference type="EMBL" id="KAI9562852.1"/>
    </source>
</evidence>
<keyword evidence="5 7" id="KW-0472">Membrane</keyword>
<dbReference type="GO" id="GO:0043025">
    <property type="term" value="C:neuronal cell body"/>
    <property type="evidence" value="ECO:0007669"/>
    <property type="project" value="TreeGrafter"/>
</dbReference>
<reference evidence="8 9" key="1">
    <citation type="submission" date="2022-05" db="EMBL/GenBank/DDBJ databases">
        <title>A multi-omics perspective on studying reproductive biology in Daphnia sinensis.</title>
        <authorList>
            <person name="Jia J."/>
        </authorList>
    </citation>
    <scope>NUCLEOTIDE SEQUENCE [LARGE SCALE GENOMIC DNA]</scope>
    <source>
        <strain evidence="8 9">WSL</strain>
    </source>
</reference>
<keyword evidence="6" id="KW-0675">Receptor</keyword>
<keyword evidence="2" id="KW-1003">Cell membrane</keyword>
<organism evidence="8 9">
    <name type="scientific">Daphnia sinensis</name>
    <dbReference type="NCBI Taxonomy" id="1820382"/>
    <lineage>
        <taxon>Eukaryota</taxon>
        <taxon>Metazoa</taxon>
        <taxon>Ecdysozoa</taxon>
        <taxon>Arthropoda</taxon>
        <taxon>Crustacea</taxon>
        <taxon>Branchiopoda</taxon>
        <taxon>Diplostraca</taxon>
        <taxon>Cladocera</taxon>
        <taxon>Anomopoda</taxon>
        <taxon>Daphniidae</taxon>
        <taxon>Daphnia</taxon>
        <taxon>Daphnia similis group</taxon>
    </lineage>
</organism>
<evidence type="ECO:0000256" key="7">
    <source>
        <dbReference type="SAM" id="Phobius"/>
    </source>
</evidence>
<evidence type="ECO:0008006" key="10">
    <source>
        <dbReference type="Google" id="ProtNLM"/>
    </source>
</evidence>
<dbReference type="AlphaFoldDB" id="A0AAD5L0T4"/>
<gene>
    <name evidence="8" type="ORF">GHT06_010307</name>
</gene>
<comment type="caution">
    <text evidence="8">The sequence shown here is derived from an EMBL/GenBank/DDBJ whole genome shotgun (WGS) entry which is preliminary data.</text>
</comment>
<dbReference type="GO" id="GO:0030424">
    <property type="term" value="C:axon"/>
    <property type="evidence" value="ECO:0007669"/>
    <property type="project" value="TreeGrafter"/>
</dbReference>
<keyword evidence="9" id="KW-1185">Reference proteome</keyword>
<evidence type="ECO:0000256" key="6">
    <source>
        <dbReference type="ARBA" id="ARBA00023170"/>
    </source>
</evidence>
<evidence type="ECO:0000256" key="4">
    <source>
        <dbReference type="ARBA" id="ARBA00022989"/>
    </source>
</evidence>